<evidence type="ECO:0008006" key="5">
    <source>
        <dbReference type="Google" id="ProtNLM"/>
    </source>
</evidence>
<organism evidence="3 4">
    <name type="scientific">Edaphochlamys debaryana</name>
    <dbReference type="NCBI Taxonomy" id="47281"/>
    <lineage>
        <taxon>Eukaryota</taxon>
        <taxon>Viridiplantae</taxon>
        <taxon>Chlorophyta</taxon>
        <taxon>core chlorophytes</taxon>
        <taxon>Chlorophyceae</taxon>
        <taxon>CS clade</taxon>
        <taxon>Chlamydomonadales</taxon>
        <taxon>Chlamydomonadales incertae sedis</taxon>
        <taxon>Edaphochlamys</taxon>
    </lineage>
</organism>
<dbReference type="EMBL" id="JAEHOE010000074">
    <property type="protein sequence ID" value="KAG2489382.1"/>
    <property type="molecule type" value="Genomic_DNA"/>
</dbReference>
<gene>
    <name evidence="3" type="ORF">HYH03_012212</name>
</gene>
<comment type="caution">
    <text evidence="3">The sequence shown here is derived from an EMBL/GenBank/DDBJ whole genome shotgun (WGS) entry which is preliminary data.</text>
</comment>
<protein>
    <recommendedName>
        <fullName evidence="5">PKD domain-containing protein</fullName>
    </recommendedName>
</protein>
<dbReference type="OrthoDB" id="10667136at2759"/>
<keyword evidence="2" id="KW-1133">Transmembrane helix</keyword>
<dbReference type="Proteomes" id="UP000612055">
    <property type="component" value="Unassembled WGS sequence"/>
</dbReference>
<evidence type="ECO:0000256" key="2">
    <source>
        <dbReference type="SAM" id="Phobius"/>
    </source>
</evidence>
<evidence type="ECO:0000256" key="1">
    <source>
        <dbReference type="SAM" id="MobiDB-lite"/>
    </source>
</evidence>
<evidence type="ECO:0000313" key="4">
    <source>
        <dbReference type="Proteomes" id="UP000612055"/>
    </source>
</evidence>
<sequence>MVETGLRISRCKRMSRRTRRSSSGAFSQGFGPLGGTVYTSTEKGGIAEGWGASALDSNNTRRLVQYNNNIFGKGTGPGLAVTRDNATGAFVSATTTSSVPGAFNITQTFTPAAVTGVFRVRTTILNIGAAPITDVRYKRVMDWDIDPTPFMECVTIDWACGLGATGAGGNCTKPTALAHFDTNGFASAEPVTVDANPTPFIRAGPQDQGAQLTFKFGTLAAGDSTTFNVFYGAAANESGAYAAIAAAGMEIYTLGLSSINGACNRNAPTFIYGFAGVGGCASKVTFASSGEAAPAFSQPIRPGALTTLRFTPLYGATCPGELVCQVTWGDGTPAETVPCAKGGAQVSAAHAYAAPGSYSASVRAFVGGFEATTASTLVNLPESVASDPSALSALFPAALAAAANATLVTVPVEVAAAGSATADESAPAISCTAAFLDSFRAELAARANLSVALLSSITCTALGLAPAPSRRQLLRRSLDQQQAPLSAWAGGACPQNANASGSALGLTVTLRLPTGLATADEVAAIRQRLLAALEAWASAGGTDVGGAALSLCGPSEERVSTTVEVAVTTRVTLTAAGVAVLAGACNGTAAVGMPEGSTCTVIRLTSVRQAGSEAGGGSSSSSSGPSAGVIAGATVGAVVGALLLALLLVALARAVLNGGGPSQQPAGPASGATAQVQVTTAA</sequence>
<evidence type="ECO:0000313" key="3">
    <source>
        <dbReference type="EMBL" id="KAG2489382.1"/>
    </source>
</evidence>
<proteinExistence type="predicted"/>
<keyword evidence="2" id="KW-0472">Membrane</keyword>
<name>A0A835XTI0_9CHLO</name>
<reference evidence="3" key="1">
    <citation type="journal article" date="2020" name="bioRxiv">
        <title>Comparative genomics of Chlamydomonas.</title>
        <authorList>
            <person name="Craig R.J."/>
            <person name="Hasan A.R."/>
            <person name="Ness R.W."/>
            <person name="Keightley P.D."/>
        </authorList>
    </citation>
    <scope>NUCLEOTIDE SEQUENCE</scope>
    <source>
        <strain evidence="3">CCAP 11/70</strain>
    </source>
</reference>
<feature type="region of interest" description="Disordered" evidence="1">
    <location>
        <begin position="660"/>
        <end position="682"/>
    </location>
</feature>
<keyword evidence="4" id="KW-1185">Reference proteome</keyword>
<keyword evidence="2" id="KW-0812">Transmembrane</keyword>
<accession>A0A835XTI0</accession>
<feature type="transmembrane region" description="Helical" evidence="2">
    <location>
        <begin position="629"/>
        <end position="652"/>
    </location>
</feature>
<dbReference type="AlphaFoldDB" id="A0A835XTI0"/>